<evidence type="ECO:0000313" key="2">
    <source>
        <dbReference type="Proteomes" id="UP000583944"/>
    </source>
</evidence>
<sequence length="285" mass="31852">MDNEEVNGVVTVARRLWPASVQKDEDDAAPNVRWEKDLAFPTFRSLRQEEIVKNSFSFDLREGAGVAYLVEKLIAQNEKPQEVRGLLDDLCKELSEARDISRKAYLMARPGSCRITLPAQNAITSHHGVCAVSHVQEEFPASLVLKHAPHWSSAEMQAWKVASLPQLFSLRKKLFSSLYGVSDAITRKTLDGINVPGVLMDAQRETDSAIQAAMHRLLGEAFYVTFFEDVKDFCTLAESLTGSGVETFDRALLEIQQLSENGDVLDPCEKFQTFLRRAPSLFTSS</sequence>
<organism evidence="1 2">
    <name type="scientific">Trypanosoma cruzi</name>
    <dbReference type="NCBI Taxonomy" id="5693"/>
    <lineage>
        <taxon>Eukaryota</taxon>
        <taxon>Discoba</taxon>
        <taxon>Euglenozoa</taxon>
        <taxon>Kinetoplastea</taxon>
        <taxon>Metakinetoplastina</taxon>
        <taxon>Trypanosomatida</taxon>
        <taxon>Trypanosomatidae</taxon>
        <taxon>Trypanosoma</taxon>
        <taxon>Schizotrypanum</taxon>
    </lineage>
</organism>
<accession>A0A7J6Y039</accession>
<proteinExistence type="predicted"/>
<name>A0A7J6Y039_TRYCR</name>
<dbReference type="VEuPathDB" id="TriTrypDB:ECC02_007082"/>
<evidence type="ECO:0000313" key="1">
    <source>
        <dbReference type="EMBL" id="KAF5219963.1"/>
    </source>
</evidence>
<gene>
    <name evidence="1" type="ORF">ECC02_007082</name>
</gene>
<comment type="caution">
    <text evidence="1">The sequence shown here is derived from an EMBL/GenBank/DDBJ whole genome shotgun (WGS) entry which is preliminary data.</text>
</comment>
<dbReference type="EMBL" id="JABDHM010000060">
    <property type="protein sequence ID" value="KAF5219963.1"/>
    <property type="molecule type" value="Genomic_DNA"/>
</dbReference>
<protein>
    <submittedName>
        <fullName evidence="1">Uncharacterized protein</fullName>
    </submittedName>
</protein>
<dbReference type="AlphaFoldDB" id="A0A7J6Y039"/>
<reference evidence="1 2" key="1">
    <citation type="journal article" date="2019" name="Genome Biol. Evol.">
        <title>Nanopore Sequencing Significantly Improves Genome Assembly of the Protozoan Parasite Trypanosoma cruzi.</title>
        <authorList>
            <person name="Diaz-Viraque F."/>
            <person name="Pita S."/>
            <person name="Greif G."/>
            <person name="de Souza R.C.M."/>
            <person name="Iraola G."/>
            <person name="Robello C."/>
        </authorList>
    </citation>
    <scope>NUCLEOTIDE SEQUENCE [LARGE SCALE GENOMIC DNA]</scope>
    <source>
        <strain evidence="1 2">Berenice</strain>
    </source>
</reference>
<dbReference type="Proteomes" id="UP000583944">
    <property type="component" value="Unassembled WGS sequence"/>
</dbReference>
<dbReference type="VEuPathDB" id="TriTrypDB:BCY84_18294"/>